<dbReference type="GO" id="GO:0005829">
    <property type="term" value="C:cytosol"/>
    <property type="evidence" value="ECO:0007669"/>
    <property type="project" value="TreeGrafter"/>
</dbReference>
<dbReference type="PANTHER" id="PTHR33867">
    <property type="entry name" value="RIBOSOME MATURATION FACTOR RIMP"/>
    <property type="match status" value="1"/>
</dbReference>
<accession>A0A3S7JA23</accession>
<evidence type="ECO:0000256" key="1">
    <source>
        <dbReference type="ARBA" id="ARBA00022490"/>
    </source>
</evidence>
<dbReference type="Pfam" id="PF02576">
    <property type="entry name" value="RimP_N"/>
    <property type="match status" value="1"/>
</dbReference>
<dbReference type="SUPFAM" id="SSF74942">
    <property type="entry name" value="YhbC-like, C-terminal domain"/>
    <property type="match status" value="1"/>
</dbReference>
<dbReference type="NCBIfam" id="NF000929">
    <property type="entry name" value="PRK00092.2-1"/>
    <property type="match status" value="1"/>
</dbReference>
<dbReference type="AlphaFoldDB" id="A0A3S7JA23"/>
<proteinExistence type="inferred from homology"/>
<name>A0A3S7JA23_9PROT</name>
<dbReference type="CDD" id="cd01734">
    <property type="entry name" value="YlxS_C"/>
    <property type="match status" value="1"/>
</dbReference>
<dbReference type="Gene3D" id="2.30.30.180">
    <property type="entry name" value="Ribosome maturation factor RimP, C-terminal domain"/>
    <property type="match status" value="1"/>
</dbReference>
<dbReference type="KEGG" id="kso:CKSOR_00397"/>
<dbReference type="InterPro" id="IPR028989">
    <property type="entry name" value="RimP_N"/>
</dbReference>
<evidence type="ECO:0000313" key="7">
    <source>
        <dbReference type="Proteomes" id="UP000266796"/>
    </source>
</evidence>
<dbReference type="InterPro" id="IPR003728">
    <property type="entry name" value="Ribosome_maturation_RimP"/>
</dbReference>
<dbReference type="OrthoDB" id="9805006at2"/>
<dbReference type="InterPro" id="IPR028998">
    <property type="entry name" value="RimP_C"/>
</dbReference>
<evidence type="ECO:0000256" key="2">
    <source>
        <dbReference type="ARBA" id="ARBA00022517"/>
    </source>
</evidence>
<keyword evidence="7" id="KW-1185">Reference proteome</keyword>
<dbReference type="EMBL" id="CP025628">
    <property type="protein sequence ID" value="AWD32514.1"/>
    <property type="molecule type" value="Genomic_DNA"/>
</dbReference>
<gene>
    <name evidence="3 6" type="primary">rimP</name>
    <name evidence="6" type="ORF">CKSOR_00397</name>
</gene>
<sequence length="183" mass="21024">MVDLFKLVNNVLVNTDIELVDIERSANGLLRVIIDKPCGIQINDCELVTRDLMRVLEVYKVDYNRLEVTSPGIDRSLKKESDFLKFIGHRIEIKFHEPINGCKNYLGILYLINSNPEDINEGIDCNYQNNIIFGLEVENKKEKSNIINFTFNCVDRAKLAPILDFKGKKDESRDSSTCRCFST</sequence>
<comment type="function">
    <text evidence="3">Required for maturation of 30S ribosomal subunits.</text>
</comment>
<dbReference type="RefSeq" id="WP_108673920.1">
    <property type="nucleotide sequence ID" value="NZ_CP025628.1"/>
</dbReference>
<dbReference type="InterPro" id="IPR036847">
    <property type="entry name" value="RimP_C_sf"/>
</dbReference>
<evidence type="ECO:0000259" key="4">
    <source>
        <dbReference type="Pfam" id="PF02576"/>
    </source>
</evidence>
<protein>
    <recommendedName>
        <fullName evidence="3">Ribosome maturation factor RimP</fullName>
    </recommendedName>
</protein>
<organism evidence="6 7">
    <name type="scientific">Candidatus Kinetoplastidibacterium kentomonadis</name>
    <dbReference type="NCBI Taxonomy" id="1576550"/>
    <lineage>
        <taxon>Bacteria</taxon>
        <taxon>Pseudomonadati</taxon>
        <taxon>Pseudomonadota</taxon>
        <taxon>Betaproteobacteria</taxon>
        <taxon>Candidatus Kinetoplastidibacterium</taxon>
    </lineage>
</organism>
<dbReference type="Pfam" id="PF17384">
    <property type="entry name" value="DUF150_C"/>
    <property type="match status" value="1"/>
</dbReference>
<evidence type="ECO:0000259" key="5">
    <source>
        <dbReference type="Pfam" id="PF17384"/>
    </source>
</evidence>
<feature type="domain" description="Ribosome maturation factor RimP N-terminal" evidence="4">
    <location>
        <begin position="8"/>
        <end position="74"/>
    </location>
</feature>
<dbReference type="GO" id="GO:0000028">
    <property type="term" value="P:ribosomal small subunit assembly"/>
    <property type="evidence" value="ECO:0007669"/>
    <property type="project" value="TreeGrafter"/>
</dbReference>
<evidence type="ECO:0000313" key="6">
    <source>
        <dbReference type="EMBL" id="AWD32514.1"/>
    </source>
</evidence>
<dbReference type="Proteomes" id="UP000266796">
    <property type="component" value="Chromosome"/>
</dbReference>
<dbReference type="InterPro" id="IPR035956">
    <property type="entry name" value="RimP_N_sf"/>
</dbReference>
<feature type="domain" description="Ribosome maturation factor RimP C-terminal" evidence="5">
    <location>
        <begin position="77"/>
        <end position="161"/>
    </location>
</feature>
<comment type="subcellular location">
    <subcellularLocation>
        <location evidence="3">Cytoplasm</location>
    </subcellularLocation>
</comment>
<evidence type="ECO:0000256" key="3">
    <source>
        <dbReference type="HAMAP-Rule" id="MF_01077"/>
    </source>
</evidence>
<dbReference type="PANTHER" id="PTHR33867:SF1">
    <property type="entry name" value="RIBOSOME MATURATION FACTOR RIMP"/>
    <property type="match status" value="1"/>
</dbReference>
<dbReference type="Gene3D" id="3.30.300.70">
    <property type="entry name" value="RimP-like superfamily, N-terminal"/>
    <property type="match status" value="1"/>
</dbReference>
<keyword evidence="1 3" id="KW-0963">Cytoplasm</keyword>
<keyword evidence="2 3" id="KW-0690">Ribosome biogenesis</keyword>
<dbReference type="HAMAP" id="MF_01077">
    <property type="entry name" value="RimP"/>
    <property type="match status" value="1"/>
</dbReference>
<dbReference type="GO" id="GO:0006412">
    <property type="term" value="P:translation"/>
    <property type="evidence" value="ECO:0007669"/>
    <property type="project" value="TreeGrafter"/>
</dbReference>
<dbReference type="SUPFAM" id="SSF75420">
    <property type="entry name" value="YhbC-like, N-terminal domain"/>
    <property type="match status" value="1"/>
</dbReference>
<reference evidence="6 7" key="1">
    <citation type="journal article" date="2018" name="Parasitology">
        <title>The reduced genome of Candidatus Kinetoplastibacterium sorsogonicusi, the endosymbiont of Kentomonas sorsogonicus (Trypanosomatidae): loss of the haem-synthesis pathway.</title>
        <authorList>
            <person name="Silva F.M."/>
            <person name="Kostygov A.Y."/>
            <person name="Spodareva V.V."/>
            <person name="Butenko A."/>
            <person name="Tossou R."/>
            <person name="Lukes J."/>
            <person name="Yurchenko V."/>
            <person name="Alves J.M.P."/>
        </authorList>
    </citation>
    <scope>NUCLEOTIDE SEQUENCE [LARGE SCALE GENOMIC DNA]</scope>
    <source>
        <strain evidence="6 7">MF-08</strain>
    </source>
</reference>
<comment type="similarity">
    <text evidence="3">Belongs to the RimP family.</text>
</comment>